<sequence length="918" mass="98283">MLASGVSLLPTAFTAAGLNDGTLCLSAAGVSTNQTPPDDVLHSAAYRACISGHWTLPQWVGPAVPGFLLVLACGLFFALPVWKARRSRVVLLSAVDHDGWIRWQLEQLAQVAGLKRMPRVVVDPSAASTSAAVFGRNGRPTVCLHGGLLARRATAPTDFQAVVLHEMAHIRNGDVTLTYATVALWRTFIAAVLAPYAVGFGILIFNSYAPETRPYEIGLPAWRALVLPLVMTAVVYLARSDVLRSRELHADFTAAHWGANPRIWGATEPAPPARVLPRMLRSFIELWRTHPRWDSRRKMLADPTPLFEVPGLLMFLTGTAVILVNSQLWNYVGASGRAGQWEWNVVMALPPAVLVTGVAGTVLWRSVVHRLLTGRRRLSGAWAGLWLGVGMTAGELIANRVAIFRWLPGEPMFVMLLGLAGLTFAWWVTQCSHLWATVWRGRTMLAPMMLVLAGACLALCAWFWWWQNYGVFLANVPGLWAHALAPGHGDVLADPSGEYTAILNFGARAVGLLSTTVAVPLALPAVAVLWVVPLLAWAVHPLATGRDRAPAPGTGEPVISGLPLPPLRRALLPGLLGGVVCWVGLAAVKAHMHAWGWQTPLRLPGVAGAFLFQYGASAALLAGAAVAALVASPLVDRYRLIAALVAANVAALAGYGGVWALSASDGCIQDISTFTPTCGWRPVALWQAFQYLLSILLVLVTVVGIASAATTSAVQRLFRRRPRPTTFNPTGNGLRKLVPHRLAVAVLCTAAVGLPAALLSLPLPSGNGTASAAKPATNPIQEAQEASDQTSAWYDLGGRKLLVRYADTLGRLQALVSNAQQSSDPDGFITSRLPSICTEFGKIARDADAYFPVPDSRLLPTYKTFTTMTAKGSQDCLTGLDQNDAVPLTTGMKEIGQATRASNSISAWINTIRKESSF</sequence>
<keyword evidence="5" id="KW-0479">Metal-binding</keyword>
<evidence type="ECO:0000256" key="1">
    <source>
        <dbReference type="ARBA" id="ARBA00001947"/>
    </source>
</evidence>
<keyword evidence="3" id="KW-0645">Protease</keyword>
<feature type="transmembrane region" description="Helical" evidence="11">
    <location>
        <begin position="63"/>
        <end position="82"/>
    </location>
</feature>
<keyword evidence="10 11" id="KW-0472">Membrane</keyword>
<evidence type="ECO:0000256" key="11">
    <source>
        <dbReference type="SAM" id="Phobius"/>
    </source>
</evidence>
<evidence type="ECO:0000256" key="5">
    <source>
        <dbReference type="ARBA" id="ARBA00022723"/>
    </source>
</evidence>
<reference evidence="13 14" key="1">
    <citation type="submission" date="2023-03" db="EMBL/GenBank/DDBJ databases">
        <title>Draft genome sequence of Streptomyces sp. RB6PN23 isolated from peat swamp forest in Thailand.</title>
        <authorList>
            <person name="Klaysubun C."/>
            <person name="Duangmal K."/>
        </authorList>
    </citation>
    <scope>NUCLEOTIDE SEQUENCE [LARGE SCALE GENOMIC DNA]</scope>
    <source>
        <strain evidence="13 14">RB6PN23</strain>
    </source>
</reference>
<keyword evidence="6" id="KW-0378">Hydrolase</keyword>
<evidence type="ECO:0000256" key="3">
    <source>
        <dbReference type="ARBA" id="ARBA00022670"/>
    </source>
</evidence>
<feature type="domain" description="Peptidase M48" evidence="12">
    <location>
        <begin position="98"/>
        <end position="300"/>
    </location>
</feature>
<keyword evidence="14" id="KW-1185">Reference proteome</keyword>
<feature type="transmembrane region" description="Helical" evidence="11">
    <location>
        <begin position="385"/>
        <end position="407"/>
    </location>
</feature>
<evidence type="ECO:0000256" key="8">
    <source>
        <dbReference type="ARBA" id="ARBA00022989"/>
    </source>
</evidence>
<keyword evidence="8 11" id="KW-1133">Transmembrane helix</keyword>
<dbReference type="PANTHER" id="PTHR43221">
    <property type="entry name" value="PROTEASE HTPX"/>
    <property type="match status" value="1"/>
</dbReference>
<feature type="transmembrane region" description="Helical" evidence="11">
    <location>
        <begin position="691"/>
        <end position="714"/>
    </location>
</feature>
<dbReference type="InterPro" id="IPR050083">
    <property type="entry name" value="HtpX_protease"/>
</dbReference>
<dbReference type="EMBL" id="JARJBC010000045">
    <property type="protein sequence ID" value="MDF3294348.1"/>
    <property type="molecule type" value="Genomic_DNA"/>
</dbReference>
<evidence type="ECO:0000256" key="9">
    <source>
        <dbReference type="ARBA" id="ARBA00023049"/>
    </source>
</evidence>
<feature type="transmembrane region" description="Helical" evidence="11">
    <location>
        <begin position="570"/>
        <end position="590"/>
    </location>
</feature>
<keyword evidence="7" id="KW-0862">Zinc</keyword>
<gene>
    <name evidence="13" type="ORF">P3G67_35165</name>
</gene>
<evidence type="ECO:0000256" key="4">
    <source>
        <dbReference type="ARBA" id="ARBA00022692"/>
    </source>
</evidence>
<protein>
    <submittedName>
        <fullName evidence="13">M56 family metallopeptidase</fullName>
    </submittedName>
</protein>
<evidence type="ECO:0000256" key="7">
    <source>
        <dbReference type="ARBA" id="ARBA00022833"/>
    </source>
</evidence>
<comment type="cofactor">
    <cofactor evidence="1">
        <name>Zn(2+)</name>
        <dbReference type="ChEBI" id="CHEBI:29105"/>
    </cofactor>
</comment>
<dbReference type="CDD" id="cd07329">
    <property type="entry name" value="M56_like"/>
    <property type="match status" value="1"/>
</dbReference>
<keyword evidence="9" id="KW-0482">Metalloprotease</keyword>
<comment type="caution">
    <text evidence="13">The sequence shown here is derived from an EMBL/GenBank/DDBJ whole genome shotgun (WGS) entry which is preliminary data.</text>
</comment>
<feature type="transmembrane region" description="Helical" evidence="11">
    <location>
        <begin position="742"/>
        <end position="763"/>
    </location>
</feature>
<keyword evidence="2" id="KW-1003">Cell membrane</keyword>
<accession>A0ABT5ZWZ0</accession>
<feature type="transmembrane region" description="Helical" evidence="11">
    <location>
        <begin position="345"/>
        <end position="364"/>
    </location>
</feature>
<evidence type="ECO:0000313" key="13">
    <source>
        <dbReference type="EMBL" id="MDF3294348.1"/>
    </source>
</evidence>
<feature type="transmembrane region" description="Helical" evidence="11">
    <location>
        <begin position="517"/>
        <end position="539"/>
    </location>
</feature>
<proteinExistence type="predicted"/>
<dbReference type="Proteomes" id="UP001216579">
    <property type="component" value="Unassembled WGS sequence"/>
</dbReference>
<feature type="transmembrane region" description="Helical" evidence="11">
    <location>
        <begin position="448"/>
        <end position="466"/>
    </location>
</feature>
<name>A0ABT5ZWZ0_9ACTN</name>
<feature type="transmembrane region" description="Helical" evidence="11">
    <location>
        <begin position="413"/>
        <end position="436"/>
    </location>
</feature>
<evidence type="ECO:0000256" key="6">
    <source>
        <dbReference type="ARBA" id="ARBA00022801"/>
    </source>
</evidence>
<dbReference type="Pfam" id="PF01435">
    <property type="entry name" value="Peptidase_M48"/>
    <property type="match status" value="1"/>
</dbReference>
<evidence type="ECO:0000259" key="12">
    <source>
        <dbReference type="Pfam" id="PF01435"/>
    </source>
</evidence>
<feature type="transmembrane region" description="Helical" evidence="11">
    <location>
        <begin position="610"/>
        <end position="631"/>
    </location>
</feature>
<feature type="transmembrane region" description="Helical" evidence="11">
    <location>
        <begin position="638"/>
        <end position="661"/>
    </location>
</feature>
<feature type="transmembrane region" description="Helical" evidence="11">
    <location>
        <begin position="306"/>
        <end position="325"/>
    </location>
</feature>
<evidence type="ECO:0000313" key="14">
    <source>
        <dbReference type="Proteomes" id="UP001216579"/>
    </source>
</evidence>
<evidence type="ECO:0000256" key="10">
    <source>
        <dbReference type="ARBA" id="ARBA00023136"/>
    </source>
</evidence>
<dbReference type="PANTHER" id="PTHR43221:SF2">
    <property type="entry name" value="PROTEASE HTPX HOMOLOG"/>
    <property type="match status" value="1"/>
</dbReference>
<dbReference type="InterPro" id="IPR001915">
    <property type="entry name" value="Peptidase_M48"/>
</dbReference>
<keyword evidence="4 11" id="KW-0812">Transmembrane</keyword>
<dbReference type="Gene3D" id="3.30.2010.10">
    <property type="entry name" value="Metalloproteases ('zincins'), catalytic domain"/>
    <property type="match status" value="1"/>
</dbReference>
<organism evidence="13 14">
    <name type="scientific">Streptomyces silvisoli</name>
    <dbReference type="NCBI Taxonomy" id="3034235"/>
    <lineage>
        <taxon>Bacteria</taxon>
        <taxon>Bacillati</taxon>
        <taxon>Actinomycetota</taxon>
        <taxon>Actinomycetes</taxon>
        <taxon>Kitasatosporales</taxon>
        <taxon>Streptomycetaceae</taxon>
        <taxon>Streptomyces</taxon>
    </lineage>
</organism>
<feature type="transmembrane region" description="Helical" evidence="11">
    <location>
        <begin position="188"/>
        <end position="209"/>
    </location>
</feature>
<feature type="transmembrane region" description="Helical" evidence="11">
    <location>
        <begin position="221"/>
        <end position="238"/>
    </location>
</feature>
<evidence type="ECO:0000256" key="2">
    <source>
        <dbReference type="ARBA" id="ARBA00022475"/>
    </source>
</evidence>